<feature type="compositionally biased region" description="Polar residues" evidence="1">
    <location>
        <begin position="414"/>
        <end position="448"/>
    </location>
</feature>
<sequence>MPIAALAELASSPQESRRCKHCGDTVVGDHEARREHRLSCSSAPPSSQQIRSASALGGGNQTSTHSTRPVAIQGIDVSKLSHREQLELLTNVVCRFCGLPHDVNECMEKLPHGYRERLKCNAADHLTRGRIPFSQRKCVTPDLIGFDKKMDKLVKKIVPMSSVVNAIAEEKEATRWKRCAHCRKRVIAKFFVQHATHSCTVQQILRRVLALEILLGVSRGSPHDEDNDSMRLLEHRLAVELLEESSAPILTPLPASVRKQEQIALLVGSVNAVVPISDLVAPNEGAGDAMHEAVVRDALPQIRSRVEDWAAEVRRAESGGGHSISSIIHAPPLLLLSGANTNAASPVDATGSTPPSASSKQKTKGKVDNKKKSAQTAAYSRETEALARQLNNGTIVSLADQRQQQEFFAKRAAGSTSNSPSRVGSASSSNHRTPHVATSKTSATSRPTSAAEGSGVVLPPLVPKKEDNTVHQPTLD</sequence>
<gene>
    <name evidence="2" type="ORF">BSAL_01545</name>
</gene>
<evidence type="ECO:0000256" key="1">
    <source>
        <dbReference type="SAM" id="MobiDB-lite"/>
    </source>
</evidence>
<feature type="region of interest" description="Disordered" evidence="1">
    <location>
        <begin position="344"/>
        <end position="380"/>
    </location>
</feature>
<keyword evidence="3" id="KW-1185">Reference proteome</keyword>
<dbReference type="EMBL" id="CYKH01001609">
    <property type="protein sequence ID" value="CUG88030.1"/>
    <property type="molecule type" value="Genomic_DNA"/>
</dbReference>
<feature type="compositionally biased region" description="Polar residues" evidence="1">
    <location>
        <begin position="39"/>
        <end position="52"/>
    </location>
</feature>
<dbReference type="VEuPathDB" id="TriTrypDB:BSAL_01545"/>
<feature type="region of interest" description="Disordered" evidence="1">
    <location>
        <begin position="409"/>
        <end position="476"/>
    </location>
</feature>
<feature type="compositionally biased region" description="Polar residues" evidence="1">
    <location>
        <begin position="344"/>
        <end position="360"/>
    </location>
</feature>
<accession>A0A0S4J9D2</accession>
<evidence type="ECO:0000313" key="3">
    <source>
        <dbReference type="Proteomes" id="UP000051952"/>
    </source>
</evidence>
<evidence type="ECO:0000313" key="2">
    <source>
        <dbReference type="EMBL" id="CUG88030.1"/>
    </source>
</evidence>
<dbReference type="AlphaFoldDB" id="A0A0S4J9D2"/>
<name>A0A0S4J9D2_BODSA</name>
<feature type="region of interest" description="Disordered" evidence="1">
    <location>
        <begin position="33"/>
        <end position="70"/>
    </location>
</feature>
<organism evidence="2 3">
    <name type="scientific">Bodo saltans</name>
    <name type="common">Flagellated protozoan</name>
    <dbReference type="NCBI Taxonomy" id="75058"/>
    <lineage>
        <taxon>Eukaryota</taxon>
        <taxon>Discoba</taxon>
        <taxon>Euglenozoa</taxon>
        <taxon>Kinetoplastea</taxon>
        <taxon>Metakinetoplastina</taxon>
        <taxon>Eubodonida</taxon>
        <taxon>Bodonidae</taxon>
        <taxon>Bodo</taxon>
    </lineage>
</organism>
<protein>
    <submittedName>
        <fullName evidence="2">Uncharacterized protein</fullName>
    </submittedName>
</protein>
<reference evidence="3" key="1">
    <citation type="submission" date="2015-09" db="EMBL/GenBank/DDBJ databases">
        <authorList>
            <consortium name="Pathogen Informatics"/>
        </authorList>
    </citation>
    <scope>NUCLEOTIDE SEQUENCE [LARGE SCALE GENOMIC DNA]</scope>
    <source>
        <strain evidence="3">Lake Konstanz</strain>
    </source>
</reference>
<proteinExistence type="predicted"/>
<dbReference type="Proteomes" id="UP000051952">
    <property type="component" value="Unassembled WGS sequence"/>
</dbReference>